<feature type="domain" description="O-methyltransferase C-terminal" evidence="4">
    <location>
        <begin position="221"/>
        <end position="396"/>
    </location>
</feature>
<evidence type="ECO:0000313" key="5">
    <source>
        <dbReference type="EMBL" id="KAF2726953.1"/>
    </source>
</evidence>
<dbReference type="SUPFAM" id="SSF53335">
    <property type="entry name" value="S-adenosyl-L-methionine-dependent methyltransferases"/>
    <property type="match status" value="1"/>
</dbReference>
<dbReference type="PROSITE" id="PS51683">
    <property type="entry name" value="SAM_OMT_II"/>
    <property type="match status" value="1"/>
</dbReference>
<dbReference type="GO" id="GO:0032259">
    <property type="term" value="P:methylation"/>
    <property type="evidence" value="ECO:0007669"/>
    <property type="project" value="UniProtKB-KW"/>
</dbReference>
<evidence type="ECO:0000256" key="2">
    <source>
        <dbReference type="ARBA" id="ARBA00022679"/>
    </source>
</evidence>
<reference evidence="5" key="1">
    <citation type="journal article" date="2020" name="Stud. Mycol.">
        <title>101 Dothideomycetes genomes: a test case for predicting lifestyles and emergence of pathogens.</title>
        <authorList>
            <person name="Haridas S."/>
            <person name="Albert R."/>
            <person name="Binder M."/>
            <person name="Bloem J."/>
            <person name="Labutti K."/>
            <person name="Salamov A."/>
            <person name="Andreopoulos B."/>
            <person name="Baker S."/>
            <person name="Barry K."/>
            <person name="Bills G."/>
            <person name="Bluhm B."/>
            <person name="Cannon C."/>
            <person name="Castanera R."/>
            <person name="Culley D."/>
            <person name="Daum C."/>
            <person name="Ezra D."/>
            <person name="Gonzalez J."/>
            <person name="Henrissat B."/>
            <person name="Kuo A."/>
            <person name="Liang C."/>
            <person name="Lipzen A."/>
            <person name="Lutzoni F."/>
            <person name="Magnuson J."/>
            <person name="Mondo S."/>
            <person name="Nolan M."/>
            <person name="Ohm R."/>
            <person name="Pangilinan J."/>
            <person name="Park H.-J."/>
            <person name="Ramirez L."/>
            <person name="Alfaro M."/>
            <person name="Sun H."/>
            <person name="Tritt A."/>
            <person name="Yoshinaga Y."/>
            <person name="Zwiers L.-H."/>
            <person name="Turgeon B."/>
            <person name="Goodwin S."/>
            <person name="Spatafora J."/>
            <person name="Crous P."/>
            <person name="Grigoriev I."/>
        </authorList>
    </citation>
    <scope>NUCLEOTIDE SEQUENCE</scope>
    <source>
        <strain evidence="5">CBS 125425</strain>
    </source>
</reference>
<evidence type="ECO:0000256" key="1">
    <source>
        <dbReference type="ARBA" id="ARBA00022603"/>
    </source>
</evidence>
<dbReference type="Pfam" id="PF00891">
    <property type="entry name" value="Methyltransf_2"/>
    <property type="match status" value="1"/>
</dbReference>
<name>A0A9P4QK41_9PLEO</name>
<proteinExistence type="predicted"/>
<evidence type="ECO:0000313" key="6">
    <source>
        <dbReference type="Proteomes" id="UP000799444"/>
    </source>
</evidence>
<dbReference type="InterPro" id="IPR036390">
    <property type="entry name" value="WH_DNA-bd_sf"/>
</dbReference>
<keyword evidence="3" id="KW-0949">S-adenosyl-L-methionine</keyword>
<protein>
    <submittedName>
        <fullName evidence="5">S-adenosyl-L-methionine-dependent methyltransferase</fullName>
    </submittedName>
</protein>
<dbReference type="Gene3D" id="3.40.50.150">
    <property type="entry name" value="Vaccinia Virus protein VP39"/>
    <property type="match status" value="1"/>
</dbReference>
<dbReference type="CDD" id="cd02440">
    <property type="entry name" value="AdoMet_MTases"/>
    <property type="match status" value="1"/>
</dbReference>
<organism evidence="5 6">
    <name type="scientific">Polyplosphaeria fusca</name>
    <dbReference type="NCBI Taxonomy" id="682080"/>
    <lineage>
        <taxon>Eukaryota</taxon>
        <taxon>Fungi</taxon>
        <taxon>Dikarya</taxon>
        <taxon>Ascomycota</taxon>
        <taxon>Pezizomycotina</taxon>
        <taxon>Dothideomycetes</taxon>
        <taxon>Pleosporomycetidae</taxon>
        <taxon>Pleosporales</taxon>
        <taxon>Tetraplosphaeriaceae</taxon>
        <taxon>Polyplosphaeria</taxon>
    </lineage>
</organism>
<dbReference type="Gene3D" id="1.10.10.10">
    <property type="entry name" value="Winged helix-like DNA-binding domain superfamily/Winged helix DNA-binding domain"/>
    <property type="match status" value="1"/>
</dbReference>
<feature type="non-terminal residue" evidence="5">
    <location>
        <position position="420"/>
    </location>
</feature>
<keyword evidence="1 5" id="KW-0489">Methyltransferase</keyword>
<keyword evidence="6" id="KW-1185">Reference proteome</keyword>
<gene>
    <name evidence="5" type="ORF">EJ04DRAFT_479817</name>
</gene>
<dbReference type="Proteomes" id="UP000799444">
    <property type="component" value="Unassembled WGS sequence"/>
</dbReference>
<dbReference type="AlphaFoldDB" id="A0A9P4QK41"/>
<dbReference type="OrthoDB" id="1606438at2759"/>
<dbReference type="PANTHER" id="PTHR43712:SF12">
    <property type="entry name" value="STERIGMATOCYSTIN 8-O-METHYLTRANSFERASE"/>
    <property type="match status" value="1"/>
</dbReference>
<keyword evidence="2" id="KW-0808">Transferase</keyword>
<comment type="caution">
    <text evidence="5">The sequence shown here is derived from an EMBL/GenBank/DDBJ whole genome shotgun (WGS) entry which is preliminary data.</text>
</comment>
<dbReference type="InterPro" id="IPR001077">
    <property type="entry name" value="COMT_C"/>
</dbReference>
<dbReference type="SUPFAM" id="SSF46785">
    <property type="entry name" value="Winged helix' DNA-binding domain"/>
    <property type="match status" value="1"/>
</dbReference>
<dbReference type="InterPro" id="IPR036388">
    <property type="entry name" value="WH-like_DNA-bd_sf"/>
</dbReference>
<dbReference type="InterPro" id="IPR029063">
    <property type="entry name" value="SAM-dependent_MTases_sf"/>
</dbReference>
<dbReference type="PANTHER" id="PTHR43712">
    <property type="entry name" value="PUTATIVE (AFU_ORTHOLOGUE AFUA_4G14580)-RELATED"/>
    <property type="match status" value="1"/>
</dbReference>
<evidence type="ECO:0000256" key="3">
    <source>
        <dbReference type="ARBA" id="ARBA00022691"/>
    </source>
</evidence>
<sequence>MAPTATVSRIVELAAIISKHTALIEDHLVDNNHPSPSFEHSGTASLPRAVSSSQDAIIDATAELGDLMLPPRNLLFRYGAHNNLVCLQAIVRCNIAHIVPLHESGIPYSEIAMQTNLNEQVLRRLIRHAITMRVFSETKTGHVVHTACSRALRKREMYGWMSTGANELWPAATRIVDALMQWPASGEAAETGFALANSTSKSIYDVLAEEPVRGTNFALTMQAFSETPEMSLDHLSSHTIWRYCSSVVDVGGSTGKAAVALAEAHPSLHITVQDLPSVISGAEDGIPQHLKNRIDLLGYDFLAVDAVQPIYGADVYLLRWILHNWSDKYAVQILRSLTPALKQGAKVLVMEVIMPEPRKIPLWREKDLRAMDVDMMALFNSKERSLEEWKELFVTADARFDLSNEVQPEGSALGIMEVTW</sequence>
<dbReference type="InterPro" id="IPR016461">
    <property type="entry name" value="COMT-like"/>
</dbReference>
<accession>A0A9P4QK41</accession>
<dbReference type="EMBL" id="ML996369">
    <property type="protein sequence ID" value="KAF2726953.1"/>
    <property type="molecule type" value="Genomic_DNA"/>
</dbReference>
<dbReference type="GO" id="GO:0008171">
    <property type="term" value="F:O-methyltransferase activity"/>
    <property type="evidence" value="ECO:0007669"/>
    <property type="project" value="InterPro"/>
</dbReference>
<evidence type="ECO:0000259" key="4">
    <source>
        <dbReference type="Pfam" id="PF00891"/>
    </source>
</evidence>